<dbReference type="InterPro" id="IPR012337">
    <property type="entry name" value="RNaseH-like_sf"/>
</dbReference>
<dbReference type="CDD" id="cd06143">
    <property type="entry name" value="PAN2_exo"/>
    <property type="match status" value="1"/>
</dbReference>
<dbReference type="InterPro" id="IPR013520">
    <property type="entry name" value="Ribonucl_H"/>
</dbReference>
<feature type="compositionally biased region" description="Low complexity" evidence="10">
    <location>
        <begin position="1111"/>
        <end position="1149"/>
    </location>
</feature>
<dbReference type="InterPro" id="IPR001680">
    <property type="entry name" value="WD40_rpt"/>
</dbReference>
<keyword evidence="2 9" id="KW-0963">Cytoplasm</keyword>
<dbReference type="InterPro" id="IPR030843">
    <property type="entry name" value="PAN2"/>
</dbReference>
<dbReference type="HAMAP" id="MF_03182">
    <property type="entry name" value="PAN2"/>
    <property type="match status" value="1"/>
</dbReference>
<keyword evidence="8 9" id="KW-0269">Exonuclease</keyword>
<dbReference type="GO" id="GO:0000289">
    <property type="term" value="P:nuclear-transcribed mRNA poly(A) tail shortening"/>
    <property type="evidence" value="ECO:0007669"/>
    <property type="project" value="UniProtKB-UniRule"/>
</dbReference>
<evidence type="ECO:0000256" key="3">
    <source>
        <dbReference type="ARBA" id="ARBA00022574"/>
    </source>
</evidence>
<feature type="compositionally biased region" description="Basic and acidic residues" evidence="10">
    <location>
        <begin position="420"/>
        <end position="437"/>
    </location>
</feature>
<dbReference type="GO" id="GO:0000932">
    <property type="term" value="C:P-body"/>
    <property type="evidence" value="ECO:0007669"/>
    <property type="project" value="TreeGrafter"/>
</dbReference>
<feature type="binding site" evidence="9">
    <location>
        <position position="1073"/>
    </location>
    <ligand>
        <name>a divalent metal cation</name>
        <dbReference type="ChEBI" id="CHEBI:60240"/>
        <note>catalytic</note>
    </ligand>
</feature>
<proteinExistence type="inferred from homology"/>
<dbReference type="PROSITE" id="PS50235">
    <property type="entry name" value="USP_3"/>
    <property type="match status" value="1"/>
</dbReference>
<comment type="domain">
    <text evidence="9">The linker, or PAN3 interaction domain (PID), between the WD40 repeats and the pseudo-UCH domain mediates interaction with PAN3.</text>
</comment>
<keyword evidence="7 9" id="KW-0378">Hydrolase</keyword>
<dbReference type="Pfam" id="PF20770">
    <property type="entry name" value="PAN2_N"/>
    <property type="match status" value="1"/>
</dbReference>
<evidence type="ECO:0000313" key="13">
    <source>
        <dbReference type="Proteomes" id="UP000310189"/>
    </source>
</evidence>
<dbReference type="InterPro" id="IPR048841">
    <property type="entry name" value="PAN2_N"/>
</dbReference>
<evidence type="ECO:0000313" key="12">
    <source>
        <dbReference type="EMBL" id="TIA89463.1"/>
    </source>
</evidence>
<dbReference type="GO" id="GO:0006397">
    <property type="term" value="P:mRNA processing"/>
    <property type="evidence" value="ECO:0007669"/>
    <property type="project" value="UniProtKB-KW"/>
</dbReference>
<dbReference type="InterPro" id="IPR028881">
    <property type="entry name" value="PAN2_UCH_dom"/>
</dbReference>
<comment type="cofactor">
    <cofactor evidence="9">
        <name>a divalent metal cation</name>
        <dbReference type="ChEBI" id="CHEBI:60240"/>
    </cofactor>
    <text evidence="9">Binds 2 metal cations per subunit in the catalytic exonuclease domain.</text>
</comment>
<organism evidence="12 13">
    <name type="scientific">Wallemia hederae</name>
    <dbReference type="NCBI Taxonomy" id="1540922"/>
    <lineage>
        <taxon>Eukaryota</taxon>
        <taxon>Fungi</taxon>
        <taxon>Dikarya</taxon>
        <taxon>Basidiomycota</taxon>
        <taxon>Wallemiomycotina</taxon>
        <taxon>Wallemiomycetes</taxon>
        <taxon>Wallemiales</taxon>
        <taxon>Wallemiaceae</taxon>
        <taxon>Wallemia</taxon>
    </lineage>
</organism>
<dbReference type="EMBL" id="SPNW01000027">
    <property type="protein sequence ID" value="TIA89463.1"/>
    <property type="molecule type" value="Genomic_DNA"/>
</dbReference>
<dbReference type="SMART" id="SM00320">
    <property type="entry name" value="WD40"/>
    <property type="match status" value="3"/>
</dbReference>
<feature type="binding site" evidence="9">
    <location>
        <position position="913"/>
    </location>
    <ligand>
        <name>a divalent metal cation</name>
        <dbReference type="ChEBI" id="CHEBI:60240"/>
        <note>catalytic</note>
    </ligand>
</feature>
<dbReference type="Gene3D" id="3.90.70.10">
    <property type="entry name" value="Cysteine proteinases"/>
    <property type="match status" value="1"/>
</dbReference>
<comment type="activity regulation">
    <text evidence="9">Positively regulated by the regulatory subunit PAN3.</text>
</comment>
<dbReference type="GO" id="GO:0046872">
    <property type="term" value="F:metal ion binding"/>
    <property type="evidence" value="ECO:0007669"/>
    <property type="project" value="UniProtKB-KW"/>
</dbReference>
<comment type="subunit">
    <text evidence="9">Forms a heterotrimer with an asymmetric homodimer of the regulatory subunit PAN3 to form the poly(A)-nuclease (PAN) deadenylation complex.</text>
</comment>
<dbReference type="FunFam" id="3.30.420.10:FF:000028">
    <property type="entry name" value="PAN2-PAN3 deadenylation complex catalytic subunit PAN2"/>
    <property type="match status" value="1"/>
</dbReference>
<dbReference type="InterPro" id="IPR036397">
    <property type="entry name" value="RNaseH_sf"/>
</dbReference>
<comment type="domain">
    <text evidence="9">Contains a pseudo-UCH domain. This ubiquitin C-terminal hydrolase (UCH)-like or ubiquitin specific protease (USP)-like domain is predicted to be catalytically inactive because it lacks the active site catalytic triad characteristic of thiol proteases, with residues at the equivalent structural positions that are incompatible with catalysis, and it cannot bind ubiquitin. It functions as a structural scaffold for intra- and intermolecular interactions in the complex.</text>
</comment>
<dbReference type="EC" id="3.1.13.4" evidence="9"/>
<comment type="subcellular location">
    <subcellularLocation>
        <location evidence="1 9">Cytoplasm</location>
    </subcellularLocation>
</comment>
<feature type="compositionally biased region" description="Polar residues" evidence="10">
    <location>
        <begin position="441"/>
        <end position="453"/>
    </location>
</feature>
<feature type="domain" description="USP" evidence="11">
    <location>
        <begin position="497"/>
        <end position="856"/>
    </location>
</feature>
<dbReference type="Pfam" id="PF13423">
    <property type="entry name" value="UCH_1"/>
    <property type="match status" value="1"/>
</dbReference>
<dbReference type="InterPro" id="IPR015943">
    <property type="entry name" value="WD40/YVTN_repeat-like_dom_sf"/>
</dbReference>
<evidence type="ECO:0000256" key="8">
    <source>
        <dbReference type="ARBA" id="ARBA00022839"/>
    </source>
</evidence>
<evidence type="ECO:0000256" key="2">
    <source>
        <dbReference type="ARBA" id="ARBA00022490"/>
    </source>
</evidence>
<feature type="region of interest" description="Disordered" evidence="10">
    <location>
        <begin position="388"/>
        <end position="459"/>
    </location>
</feature>
<dbReference type="SUPFAM" id="SSF54001">
    <property type="entry name" value="Cysteine proteinases"/>
    <property type="match status" value="1"/>
</dbReference>
<evidence type="ECO:0000256" key="4">
    <source>
        <dbReference type="ARBA" id="ARBA00022664"/>
    </source>
</evidence>
<dbReference type="GO" id="GO:0004535">
    <property type="term" value="F:poly(A)-specific ribonuclease activity"/>
    <property type="evidence" value="ECO:0007669"/>
    <property type="project" value="UniProtKB-UniRule"/>
</dbReference>
<evidence type="ECO:0000256" key="1">
    <source>
        <dbReference type="ARBA" id="ARBA00004496"/>
    </source>
</evidence>
<dbReference type="InterPro" id="IPR038765">
    <property type="entry name" value="Papain-like_cys_pep_sf"/>
</dbReference>
<protein>
    <recommendedName>
        <fullName evidence="9">PAN2-PAN3 deadenylation complex catalytic subunit PAN2</fullName>
        <ecNumber evidence="9">3.1.13.4</ecNumber>
    </recommendedName>
    <alternativeName>
        <fullName evidence="9">PAB1P-dependent poly(A)-specific ribonuclease</fullName>
    </alternativeName>
    <alternativeName>
        <fullName evidence="9">Poly(A)-nuclease deadenylation complex subunit 2</fullName>
        <shortName evidence="9">PAN deadenylation complex subunit 2</shortName>
    </alternativeName>
</protein>
<comment type="similarity">
    <text evidence="9">Belongs to the peptidase C19 family. PAN2 subfamily.</text>
</comment>
<dbReference type="OrthoDB" id="16516at2759"/>
<evidence type="ECO:0000256" key="5">
    <source>
        <dbReference type="ARBA" id="ARBA00022722"/>
    </source>
</evidence>
<dbReference type="SUPFAM" id="SSF50978">
    <property type="entry name" value="WD40 repeat-like"/>
    <property type="match status" value="1"/>
</dbReference>
<dbReference type="Proteomes" id="UP000310189">
    <property type="component" value="Unassembled WGS sequence"/>
</dbReference>
<evidence type="ECO:0000256" key="10">
    <source>
        <dbReference type="SAM" id="MobiDB-lite"/>
    </source>
</evidence>
<dbReference type="PANTHER" id="PTHR15728:SF0">
    <property type="entry name" value="PAN2-PAN3 DEADENYLATION COMPLEX CATALYTIC SUBUNIT PAN2"/>
    <property type="match status" value="1"/>
</dbReference>
<name>A0A4V4LTC5_9BASI</name>
<feature type="region of interest" description="Disordered" evidence="10">
    <location>
        <begin position="1164"/>
        <end position="1190"/>
    </location>
</feature>
<dbReference type="AlphaFoldDB" id="A0A4V4LTC5"/>
<evidence type="ECO:0000256" key="7">
    <source>
        <dbReference type="ARBA" id="ARBA00022801"/>
    </source>
</evidence>
<feature type="region of interest" description="Disordered" evidence="10">
    <location>
        <begin position="1107"/>
        <end position="1149"/>
    </location>
</feature>
<keyword evidence="3" id="KW-0853">WD repeat</keyword>
<gene>
    <name evidence="9" type="primary">PAN2</name>
    <name evidence="12" type="ORF">E3P99_02054</name>
</gene>
<evidence type="ECO:0000256" key="6">
    <source>
        <dbReference type="ARBA" id="ARBA00022723"/>
    </source>
</evidence>
<reference evidence="12 13" key="1">
    <citation type="submission" date="2019-03" db="EMBL/GenBank/DDBJ databases">
        <title>Sequencing 23 genomes of Wallemia ichthyophaga.</title>
        <authorList>
            <person name="Gostincar C."/>
        </authorList>
    </citation>
    <scope>NUCLEOTIDE SEQUENCE [LARGE SCALE GENOMIC DNA]</scope>
    <source>
        <strain evidence="12 13">EXF-5753</strain>
    </source>
</reference>
<dbReference type="SUPFAM" id="SSF53098">
    <property type="entry name" value="Ribonuclease H-like"/>
    <property type="match status" value="1"/>
</dbReference>
<dbReference type="GO" id="GO:0003676">
    <property type="term" value="F:nucleic acid binding"/>
    <property type="evidence" value="ECO:0007669"/>
    <property type="project" value="InterPro"/>
</dbReference>
<accession>A0A4V4LTC5</accession>
<feature type="binding site" evidence="9">
    <location>
        <position position="1020"/>
    </location>
    <ligand>
        <name>a divalent metal cation</name>
        <dbReference type="ChEBI" id="CHEBI:60240"/>
        <note>catalytic</note>
    </ligand>
</feature>
<sequence>MAANWQPRTILPGYTTVPSPITSLSFDPYTELIWSGNSHGQVCSLYGLDGQRYTSFTAHRNSPVKELCLDDRGIVTLGANGVKGTKRSAIGKWMVQEPRSSLEAMSMSPGSSEVVAGGNQLDLLVLNTNSGSLVRKIEVPEPIRFLKPGPRSSVVCGDVSGNVQIRDTRVSKAAMQHIQPHKDGLLGIESTGNILLSWGCTTRFGRVVPEPLVKVYDARMMRPLPPVSFPSGPSFVKMHPRLSTSVFISDIQGQFHVTDLSTSTGTYHMMDISSYVTSMAVSTSGNHLAFGDAEGSIHVWTDLEQGQPEQFNAFEGIELDWPSEIQTPPRIDWDDRTPLNSIGLPYYDTPLLSSMPLHMPLPDSSPMFNPPVPIPASVTKTLRTDMFPAHAQNPPENKGKRNVTPSRKAGRSGRNRIGGRKSDEPKFISEQIREKMKNGSVDDQQSRLQTQAESLEGDADDTATAVMPKHYRKVEIKYSKFGIEDFDFGFYNKTPYSGLETHIANSYTNALLQILHHIKPIRAVATSQTTLPDLKDNCLLTESGFLFRMLENGNGVNCQSTNFARALTSFPQAKALGILDTDAKSNGSAAYGNMIQSFNRFLLEQMSVESWTFQPCPQICNNGNMSPISQLLGIESISVSMCTDGCGSRSVRKGVTHVIELMYPRKTLSNEAPLPVDFNSILCASIIRESLTKHVCPVTKQFVPLHSRRIVSTFDTQFPAVLSINAGVHSKENLDIWLKPARPPGQSPYTPAPDHFLPLLFGIKRVQDQIHVVTDENAFTADMGLYSLKAVVAQIHPDAESNHLVSIVRISQDEMTDTTKSPWYIFNDFLVRNVSQAEALSFSDWKIPCVVYYEKVDIDSYINYAALNQQIDPSILCHDLSISWNRDPSMIKHEVLSEDELPAPGSLVAIDAEFVSMDREEIEFRSDGSRSVIKPSKLSLARVSVLRGEGRLEQKPFIDDYIHTSEPVIDYLTEFSGIMHGDLEPSTSRHTLVPLKAAYRKLRLLVDMGCIFIGHGLSQDFRIINLFVPKNQIIDTVALYQKKDSHRKLSLRFLSWFLLKQDIQLDTHDSIEDARAALLLYKMYSAFEKDGRLEDVLDDIYNEGRRLNWRPPANSGNNNGSNTPANPSYQVRGPPQQQTQPAAAVTSPSASAFTGSTTYIASPTATIPPFSPPVVATTPYNPQGTHHPWH</sequence>
<dbReference type="GO" id="GO:0031251">
    <property type="term" value="C:PAN complex"/>
    <property type="evidence" value="ECO:0007669"/>
    <property type="project" value="UniProtKB-UniRule"/>
</dbReference>
<evidence type="ECO:0000259" key="11">
    <source>
        <dbReference type="PROSITE" id="PS50235"/>
    </source>
</evidence>
<keyword evidence="6 9" id="KW-0479">Metal-binding</keyword>
<dbReference type="InterPro" id="IPR036322">
    <property type="entry name" value="WD40_repeat_dom_sf"/>
</dbReference>
<comment type="caution">
    <text evidence="9">Lacks conserved residue(s) required for the propagation of feature annotation.</text>
</comment>
<keyword evidence="4 9" id="KW-0507">mRNA processing</keyword>
<comment type="catalytic activity">
    <reaction evidence="9">
        <text>Exonucleolytic cleavage of poly(A) to 5'-AMP.</text>
        <dbReference type="EC" id="3.1.13.4"/>
    </reaction>
</comment>
<feature type="compositionally biased region" description="Basic residues" evidence="10">
    <location>
        <begin position="408"/>
        <end position="419"/>
    </location>
</feature>
<dbReference type="Pfam" id="PF00929">
    <property type="entry name" value="RNase_T"/>
    <property type="match status" value="1"/>
</dbReference>
<dbReference type="InterPro" id="IPR050785">
    <property type="entry name" value="PAN2-PAN3_catalytic_subunit"/>
</dbReference>
<dbReference type="Gene3D" id="2.130.10.10">
    <property type="entry name" value="YVTN repeat-like/Quinoprotein amine dehydrogenase"/>
    <property type="match status" value="1"/>
</dbReference>
<dbReference type="Gene3D" id="3.30.420.10">
    <property type="entry name" value="Ribonuclease H-like superfamily/Ribonuclease H"/>
    <property type="match status" value="1"/>
</dbReference>
<keyword evidence="5 9" id="KW-0540">Nuclease</keyword>
<keyword evidence="13" id="KW-1185">Reference proteome</keyword>
<dbReference type="SMART" id="SM00479">
    <property type="entry name" value="EXOIII"/>
    <property type="match status" value="1"/>
</dbReference>
<feature type="binding site" evidence="9">
    <location>
        <position position="911"/>
    </location>
    <ligand>
        <name>a divalent metal cation</name>
        <dbReference type="ChEBI" id="CHEBI:60240"/>
        <note>catalytic</note>
    </ligand>
</feature>
<comment type="caution">
    <text evidence="12">The sequence shown here is derived from an EMBL/GenBank/DDBJ whole genome shotgun (WGS) entry which is preliminary data.</text>
</comment>
<comment type="function">
    <text evidence="9">Catalytic subunit of the poly(A)-nuclease (PAN) deadenylation complex, one of two cytoplasmic mRNA deadenylases involved in mRNA turnover. PAN specifically shortens poly(A) tails of RNA and the activity is stimulated by poly(A)-binding protein PAB1. PAN deadenylation is followed by rapid degradation of the shortened mRNA tails by the CCR4-NOT complex. Deadenylated mRNAs are then degraded by two alternative mechanisms, namely exosome-mediated 3'-5' exonucleolytic degradation, or deadenlyation-dependent mRNA decaping and subsequent 5'-3' exonucleolytic degradation by XRN1. May also be involved in post-transcriptional maturation of mRNA poly(A) tails.</text>
</comment>
<dbReference type="InterPro" id="IPR028889">
    <property type="entry name" value="USP"/>
</dbReference>
<evidence type="ECO:0000256" key="9">
    <source>
        <dbReference type="HAMAP-Rule" id="MF_03182"/>
    </source>
</evidence>
<dbReference type="PANTHER" id="PTHR15728">
    <property type="entry name" value="DEADENYLATION COMPLEX CATALYTIC SUBUNIT PAN2"/>
    <property type="match status" value="1"/>
</dbReference>